<evidence type="ECO:0000256" key="1">
    <source>
        <dbReference type="ARBA" id="ARBA00022679"/>
    </source>
</evidence>
<sequence>MTTIRSARPEDADFIAKTILRSMRGYRPRGWFDVALGWPEAECLDFIARVAVAPTVSMWHVSQFRIAEVDGEPGAALCAVPAAGTGPAAWHAIEEVGAATGLTTSELDAIRQRGAYARACWVQGGEGDWMIEHVATDPAYGGRGLVQALIAHALDQGRTAGFTRATISFLIGNTPAERAYTKAGFAFAEEKRDPAFEALIGAPGFRMFARAI</sequence>
<dbReference type="Pfam" id="PF00583">
    <property type="entry name" value="Acetyltransf_1"/>
    <property type="match status" value="1"/>
</dbReference>
<dbReference type="Proteomes" id="UP000594621">
    <property type="component" value="Chromosome"/>
</dbReference>
<dbReference type="InterPro" id="IPR050680">
    <property type="entry name" value="YpeA/RimI_acetyltransf"/>
</dbReference>
<dbReference type="AlphaFoldDB" id="A0A7S9D8F7"/>
<gene>
    <name evidence="4" type="ORF">IC761_06415</name>
</gene>
<accession>A0A7S9D8F7</accession>
<dbReference type="EMBL" id="CP061379">
    <property type="protein sequence ID" value="QPF92913.1"/>
    <property type="molecule type" value="Genomic_DNA"/>
</dbReference>
<dbReference type="Gene3D" id="3.40.630.30">
    <property type="match status" value="1"/>
</dbReference>
<proteinExistence type="predicted"/>
<feature type="domain" description="N-acetyltransferase" evidence="3">
    <location>
        <begin position="2"/>
        <end position="212"/>
    </location>
</feature>
<dbReference type="GO" id="GO:0016747">
    <property type="term" value="F:acyltransferase activity, transferring groups other than amino-acyl groups"/>
    <property type="evidence" value="ECO:0007669"/>
    <property type="project" value="InterPro"/>
</dbReference>
<dbReference type="KEGG" id="bcou:IC761_06415"/>
<dbReference type="PANTHER" id="PTHR43420:SF44">
    <property type="entry name" value="ACETYLTRANSFERASE YPEA"/>
    <property type="match status" value="1"/>
</dbReference>
<name>A0A7S9D8F7_9BRAD</name>
<evidence type="ECO:0000256" key="2">
    <source>
        <dbReference type="ARBA" id="ARBA00023315"/>
    </source>
</evidence>
<dbReference type="InterPro" id="IPR000182">
    <property type="entry name" value="GNAT_dom"/>
</dbReference>
<keyword evidence="1 4" id="KW-0808">Transferase</keyword>
<reference evidence="4 5" key="1">
    <citation type="submission" date="2020-09" db="EMBL/GenBank/DDBJ databases">
        <title>Complete genomes of bradyrhizobia occurring on native shrubby legumes in Australia.</title>
        <authorList>
            <person name="Lafay B."/>
        </authorList>
    </citation>
    <scope>NUCLEOTIDE SEQUENCE [LARGE SCALE GENOMIC DNA]</scope>
    <source>
        <strain evidence="4 5">BDV5040</strain>
    </source>
</reference>
<protein>
    <submittedName>
        <fullName evidence="4">GNAT family N-acetyltransferase</fullName>
    </submittedName>
</protein>
<organism evidence="4 5">
    <name type="scientific">Bradyrhizobium commune</name>
    <dbReference type="NCBI Taxonomy" id="83627"/>
    <lineage>
        <taxon>Bacteria</taxon>
        <taxon>Pseudomonadati</taxon>
        <taxon>Pseudomonadota</taxon>
        <taxon>Alphaproteobacteria</taxon>
        <taxon>Hyphomicrobiales</taxon>
        <taxon>Nitrobacteraceae</taxon>
        <taxon>Bradyrhizobium</taxon>
    </lineage>
</organism>
<evidence type="ECO:0000313" key="5">
    <source>
        <dbReference type="Proteomes" id="UP000594621"/>
    </source>
</evidence>
<keyword evidence="2" id="KW-0012">Acyltransferase</keyword>
<evidence type="ECO:0000259" key="3">
    <source>
        <dbReference type="PROSITE" id="PS51186"/>
    </source>
</evidence>
<dbReference type="RefSeq" id="WP_195802436.1">
    <property type="nucleotide sequence ID" value="NZ_CP061379.1"/>
</dbReference>
<dbReference type="InterPro" id="IPR016181">
    <property type="entry name" value="Acyl_CoA_acyltransferase"/>
</dbReference>
<dbReference type="PANTHER" id="PTHR43420">
    <property type="entry name" value="ACETYLTRANSFERASE"/>
    <property type="match status" value="1"/>
</dbReference>
<dbReference type="SUPFAM" id="SSF55729">
    <property type="entry name" value="Acyl-CoA N-acyltransferases (Nat)"/>
    <property type="match status" value="1"/>
</dbReference>
<dbReference type="PROSITE" id="PS51186">
    <property type="entry name" value="GNAT"/>
    <property type="match status" value="1"/>
</dbReference>
<evidence type="ECO:0000313" key="4">
    <source>
        <dbReference type="EMBL" id="QPF92913.1"/>
    </source>
</evidence>
<dbReference type="CDD" id="cd04301">
    <property type="entry name" value="NAT_SF"/>
    <property type="match status" value="1"/>
</dbReference>
<keyword evidence="5" id="KW-1185">Reference proteome</keyword>